<dbReference type="EMBL" id="CAJVPJ010003207">
    <property type="protein sequence ID" value="CAG8636727.1"/>
    <property type="molecule type" value="Genomic_DNA"/>
</dbReference>
<gene>
    <name evidence="1" type="ORF">POCULU_LOCUS9198</name>
</gene>
<keyword evidence="2" id="KW-1185">Reference proteome</keyword>
<evidence type="ECO:0000313" key="1">
    <source>
        <dbReference type="EMBL" id="CAG8636727.1"/>
    </source>
</evidence>
<dbReference type="OrthoDB" id="2344764at2759"/>
<evidence type="ECO:0000313" key="2">
    <source>
        <dbReference type="Proteomes" id="UP000789572"/>
    </source>
</evidence>
<reference evidence="1" key="1">
    <citation type="submission" date="2021-06" db="EMBL/GenBank/DDBJ databases">
        <authorList>
            <person name="Kallberg Y."/>
            <person name="Tangrot J."/>
            <person name="Rosling A."/>
        </authorList>
    </citation>
    <scope>NUCLEOTIDE SEQUENCE</scope>
    <source>
        <strain evidence="1">IA702</strain>
    </source>
</reference>
<sequence>MTTSNPFFPGSDGNSGYLFRRIPPKYFLLAKRNTIVNSPPYTDDWRGLDGAWASRFLKRVEQLASKETYEQLIVKNSYEYESLNLLEISGNVSSRKIEHKLVSELPIDSKRQVTNVVEEDGIRTPRNQTSIDEDVLKAAAENLTRLDDVKYFQEFVPLFERYKEQQRSNVYSCTNDDVMDIRGDSGFARFLTVSQYAKLLSVRPKRKAVVPECWREVVDEYFMDSVTKGGRKKILADWVHITDSLVKGKDGDTEDVTRIKRYLYRVMSPLIESFLKPIPDISSPNTSEHHYWSEFGHRFFSKALQDFVGLDWRVMEVPVFASKYRKNYGLDLAVQKVVEGKYADLLAWSWETGEEFFIGEQAGPPTEPDLTKFAMDSFKLYRELRDCLNVRILHAMEKGDDSYSDRAVFGVLGYLFEMKMLIMWKDGIYVYEEFGSLTIASHWNKIYTMKAGILKLLEFMMVMKMEVNHSTEIDCDTDNDKIQILKRKFNEITQTGKVFCPL</sequence>
<name>A0A9N9DF87_9GLOM</name>
<organism evidence="1 2">
    <name type="scientific">Paraglomus occultum</name>
    <dbReference type="NCBI Taxonomy" id="144539"/>
    <lineage>
        <taxon>Eukaryota</taxon>
        <taxon>Fungi</taxon>
        <taxon>Fungi incertae sedis</taxon>
        <taxon>Mucoromycota</taxon>
        <taxon>Glomeromycotina</taxon>
        <taxon>Glomeromycetes</taxon>
        <taxon>Paraglomerales</taxon>
        <taxon>Paraglomeraceae</taxon>
        <taxon>Paraglomus</taxon>
    </lineage>
</organism>
<dbReference type="AlphaFoldDB" id="A0A9N9DF87"/>
<comment type="caution">
    <text evidence="1">The sequence shown here is derived from an EMBL/GenBank/DDBJ whole genome shotgun (WGS) entry which is preliminary data.</text>
</comment>
<accession>A0A9N9DF87</accession>
<protein>
    <submittedName>
        <fullName evidence="1">7711_t:CDS:1</fullName>
    </submittedName>
</protein>
<proteinExistence type="predicted"/>
<dbReference type="Proteomes" id="UP000789572">
    <property type="component" value="Unassembled WGS sequence"/>
</dbReference>